<dbReference type="EMBL" id="JBICBT010000957">
    <property type="protein sequence ID" value="KAL3090743.1"/>
    <property type="molecule type" value="Genomic_DNA"/>
</dbReference>
<reference evidence="3 4" key="1">
    <citation type="submission" date="2024-10" db="EMBL/GenBank/DDBJ databases">
        <authorList>
            <person name="Kim D."/>
        </authorList>
    </citation>
    <scope>NUCLEOTIDE SEQUENCE [LARGE SCALE GENOMIC DNA]</scope>
    <source>
        <strain evidence="3">BH-2024</strain>
    </source>
</reference>
<gene>
    <name evidence="3" type="ORF">niasHT_022071</name>
</gene>
<evidence type="ECO:0000313" key="3">
    <source>
        <dbReference type="EMBL" id="KAL3090743.1"/>
    </source>
</evidence>
<sequence>MIGLESSDSQSESSEHSAKQIRVTVDRGDKDSLNSPSEADTIEEQEQSKKKSLRKRRDFYNPSGCPLGNRCPFKDNAIQAWNITKDMADQREELLKLTNKVIQLQNINDENKSYIEALRENDELMKQTIEQQQEELLKNRQEIVSLRLQISQITKAAMAQLSSRTSAHITLNPVPVQPLPLTSSAIVASLQSPPLAPLMTMTPTVSPRLIKPVPLASTIAEQSPPFAPPRTMASTVAEQSLPLSPSVTMAEQSPQLAPPVTMASTIAEQSPPLAPPLTMASTIADRSPTAAPPLTMASTIADRSPTAAPPVTMTEQSSPFAPPVTMASTIADQSPPLSPPVTMAEQSPQLAPPLTMASTIADQSPPLSPPVTMAEQSPQLAPPVTMASTIADQSPPLSPPVTMAEQSPQLAPPVTMASTIADQSPPLSPPVTMAEQSPQLAPPVTMASTIAEQSPPLAPPLTMASTIAEQSLPLSPPVTMAEQSPQLAPPVTMASTIAEQSLPLSPPVTMAEQSPPLAPPLTMASTIVEQSPPLAPPLAMASTIAEQSPPLAPPLTMASTIADRSPTAAPPVTMTEQSSPFAPPVTVASRIADRSPSLAPPLTLEDSKWKTITLAATIAEQSLPLSPPVTMAEQSPQLAPPVTMASTIVEQSPPLAPPLTIASTIAEQTPVSPLFGPPVTTTSPPFLNSDKQKKMLLSVSSIFNSVFFVEFGKQQPIDDLSSLLVFNKPQRRQFSIDEAVKIIKQERAPKLAILRISKKLAISKSQATLLFTEAKRKSATELHEKATGKRKRMSSDDEENNDKGEESTSKSNQLTGKEKFQNPKALMPWKPTKRVLPPQTRNSVLSWEDQRNYVAIIHNLLKSTPTFRFEHDMKKIKAWDELLREERQLYLDTALRSTKASKNYPYSLFVYPDPSSLSTVVNHQLRKSLSQLADRAFQGVLLEIPWTNEQPHNQQQSVALRFNVSVLQPGNGKPIAIPDIRQRCEIKLNNKNIQKSISVKLDKKVPLTNDEVMKSLSFQNDVEFLMDGSTFRHLLSAPYGQRPQPSYACRVSIQLEFTGGKMRKVCSIFPPIIASRMHRPFVVREYFKWAFKLALAEGRQSSDGERKVPEKKRPKMAQSVDSLLDELQLGNIGQTAGTSDTDPNKRYTIVTITGEQETDSERHRLLIRTNVHGIENSRAVSLSVRPEFLPEIAAEKMSTEEILMDLVTATLKGSEEHLTFRVHFDERMRQLHLMQIDRKAASDWSKLDQENRKLLSTRIQRLCSLLDGLKEQNEGEYLLIYDDETLRLVRERNIGKAKKMEYSDNEGEEMGLCIQEDEEESGERNAPSVGPVYDLEWIKHFVKMKPILSHAPVEDYWNGIDPHYPLQWHIVRGQIPGALYPKNQRN</sequence>
<keyword evidence="4" id="KW-1185">Reference proteome</keyword>
<feature type="region of interest" description="Disordered" evidence="2">
    <location>
        <begin position="1"/>
        <end position="61"/>
    </location>
</feature>
<feature type="region of interest" description="Disordered" evidence="2">
    <location>
        <begin position="780"/>
        <end position="835"/>
    </location>
</feature>
<feature type="coiled-coil region" evidence="1">
    <location>
        <begin position="87"/>
        <end position="149"/>
    </location>
</feature>
<feature type="compositionally biased region" description="Low complexity" evidence="2">
    <location>
        <begin position="1"/>
        <end position="12"/>
    </location>
</feature>
<keyword evidence="1" id="KW-0175">Coiled coil</keyword>
<accession>A0ABD2JJW0</accession>
<protein>
    <submittedName>
        <fullName evidence="3">Uncharacterized protein</fullName>
    </submittedName>
</protein>
<evidence type="ECO:0000256" key="2">
    <source>
        <dbReference type="SAM" id="MobiDB-lite"/>
    </source>
</evidence>
<comment type="caution">
    <text evidence="3">The sequence shown here is derived from an EMBL/GenBank/DDBJ whole genome shotgun (WGS) entry which is preliminary data.</text>
</comment>
<dbReference type="Proteomes" id="UP001620626">
    <property type="component" value="Unassembled WGS sequence"/>
</dbReference>
<evidence type="ECO:0000256" key="1">
    <source>
        <dbReference type="SAM" id="Coils"/>
    </source>
</evidence>
<name>A0ABD2JJW0_9BILA</name>
<organism evidence="3 4">
    <name type="scientific">Heterodera trifolii</name>
    <dbReference type="NCBI Taxonomy" id="157864"/>
    <lineage>
        <taxon>Eukaryota</taxon>
        <taxon>Metazoa</taxon>
        <taxon>Ecdysozoa</taxon>
        <taxon>Nematoda</taxon>
        <taxon>Chromadorea</taxon>
        <taxon>Rhabditida</taxon>
        <taxon>Tylenchina</taxon>
        <taxon>Tylenchomorpha</taxon>
        <taxon>Tylenchoidea</taxon>
        <taxon>Heteroderidae</taxon>
        <taxon>Heteroderinae</taxon>
        <taxon>Heterodera</taxon>
    </lineage>
</organism>
<feature type="compositionally biased region" description="Basic and acidic residues" evidence="2">
    <location>
        <begin position="13"/>
        <end position="32"/>
    </location>
</feature>
<proteinExistence type="predicted"/>
<evidence type="ECO:0000313" key="4">
    <source>
        <dbReference type="Proteomes" id="UP001620626"/>
    </source>
</evidence>